<dbReference type="Proteomes" id="UP001218246">
    <property type="component" value="Unassembled WGS sequence"/>
</dbReference>
<dbReference type="SUPFAM" id="SSF55718">
    <property type="entry name" value="SCP-like"/>
    <property type="match status" value="1"/>
</dbReference>
<evidence type="ECO:0000313" key="2">
    <source>
        <dbReference type="Proteomes" id="UP001218246"/>
    </source>
</evidence>
<proteinExistence type="predicted"/>
<evidence type="ECO:0000313" key="1">
    <source>
        <dbReference type="EMBL" id="MDG5754582.1"/>
    </source>
</evidence>
<reference evidence="1 2" key="1">
    <citation type="submission" date="2023-04" db="EMBL/GenBank/DDBJ databases">
        <title>Ectobacillus antri isolated from activated sludge.</title>
        <authorList>
            <person name="Yan P."/>
            <person name="Liu X."/>
        </authorList>
    </citation>
    <scope>NUCLEOTIDE SEQUENCE [LARGE SCALE GENOMIC DNA]</scope>
    <source>
        <strain evidence="1 2">C18H</strain>
    </source>
</reference>
<protein>
    <submittedName>
        <fullName evidence="1">Uncharacterized protein</fullName>
    </submittedName>
</protein>
<name>A0ABT6H6K8_9BACI</name>
<sequence length="71" mass="8294">MVKDTFLLSNSAAFTVYFRGGYPEIIEEHPHVGLAIDISDFSSFWMESVDFHALWRYELVRLFDESYVGKL</sequence>
<dbReference type="EMBL" id="JARULN010000010">
    <property type="protein sequence ID" value="MDG5754582.1"/>
    <property type="molecule type" value="Genomic_DNA"/>
</dbReference>
<comment type="caution">
    <text evidence="1">The sequence shown here is derived from an EMBL/GenBank/DDBJ whole genome shotgun (WGS) entry which is preliminary data.</text>
</comment>
<dbReference type="InterPro" id="IPR036527">
    <property type="entry name" value="SCP2_sterol-bd_dom_sf"/>
</dbReference>
<organism evidence="1 2">
    <name type="scientific">Ectobacillus antri</name>
    <dbReference type="NCBI Taxonomy" id="2486280"/>
    <lineage>
        <taxon>Bacteria</taxon>
        <taxon>Bacillati</taxon>
        <taxon>Bacillota</taxon>
        <taxon>Bacilli</taxon>
        <taxon>Bacillales</taxon>
        <taxon>Bacillaceae</taxon>
        <taxon>Ectobacillus</taxon>
    </lineage>
</organism>
<keyword evidence="2" id="KW-1185">Reference proteome</keyword>
<dbReference type="RefSeq" id="WP_124564466.1">
    <property type="nucleotide sequence ID" value="NZ_JARRRY010000006.1"/>
</dbReference>
<gene>
    <name evidence="1" type="ORF">P6P90_11440</name>
</gene>
<accession>A0ABT6H6K8</accession>